<name>A0A813I5P8_POLGL</name>
<feature type="compositionally biased region" description="Basic and acidic residues" evidence="1">
    <location>
        <begin position="724"/>
        <end position="740"/>
    </location>
</feature>
<feature type="compositionally biased region" description="Low complexity" evidence="1">
    <location>
        <begin position="702"/>
        <end position="723"/>
    </location>
</feature>
<feature type="region of interest" description="Disordered" evidence="1">
    <location>
        <begin position="1405"/>
        <end position="1434"/>
    </location>
</feature>
<dbReference type="Proteomes" id="UP000626109">
    <property type="component" value="Unassembled WGS sequence"/>
</dbReference>
<dbReference type="EMBL" id="CAJNNW010003154">
    <property type="protein sequence ID" value="CAE8645064.1"/>
    <property type="molecule type" value="Genomic_DNA"/>
</dbReference>
<feature type="compositionally biased region" description="Basic residues" evidence="1">
    <location>
        <begin position="82"/>
        <end position="97"/>
    </location>
</feature>
<feature type="compositionally biased region" description="Basic and acidic residues" evidence="1">
    <location>
        <begin position="764"/>
        <end position="773"/>
    </location>
</feature>
<gene>
    <name evidence="3" type="ORF">PGLA2088_LOCUS3587</name>
</gene>
<feature type="domain" description="Chromo" evidence="2">
    <location>
        <begin position="8"/>
        <end position="43"/>
    </location>
</feature>
<feature type="region of interest" description="Disordered" evidence="1">
    <location>
        <begin position="34"/>
        <end position="136"/>
    </location>
</feature>
<feature type="compositionally biased region" description="Low complexity" evidence="1">
    <location>
        <begin position="2003"/>
        <end position="2019"/>
    </location>
</feature>
<feature type="region of interest" description="Disordered" evidence="1">
    <location>
        <begin position="1995"/>
        <end position="2075"/>
    </location>
</feature>
<evidence type="ECO:0000313" key="4">
    <source>
        <dbReference type="Proteomes" id="UP000626109"/>
    </source>
</evidence>
<dbReference type="Gene3D" id="3.30.1370.10">
    <property type="entry name" value="K Homology domain, type 1"/>
    <property type="match status" value="1"/>
</dbReference>
<dbReference type="CDD" id="cd00024">
    <property type="entry name" value="CD_CSD"/>
    <property type="match status" value="1"/>
</dbReference>
<reference evidence="3" key="1">
    <citation type="submission" date="2021-02" db="EMBL/GenBank/DDBJ databases">
        <authorList>
            <person name="Dougan E. K."/>
            <person name="Rhodes N."/>
            <person name="Thang M."/>
            <person name="Chan C."/>
        </authorList>
    </citation>
    <scope>NUCLEOTIDE SEQUENCE</scope>
</reference>
<feature type="region of interest" description="Disordered" evidence="1">
    <location>
        <begin position="701"/>
        <end position="773"/>
    </location>
</feature>
<organism evidence="3 4">
    <name type="scientific">Polarella glacialis</name>
    <name type="common">Dinoflagellate</name>
    <dbReference type="NCBI Taxonomy" id="89957"/>
    <lineage>
        <taxon>Eukaryota</taxon>
        <taxon>Sar</taxon>
        <taxon>Alveolata</taxon>
        <taxon>Dinophyceae</taxon>
        <taxon>Suessiales</taxon>
        <taxon>Suessiaceae</taxon>
        <taxon>Polarella</taxon>
    </lineage>
</organism>
<dbReference type="PROSITE" id="PS50013">
    <property type="entry name" value="CHROMO_2"/>
    <property type="match status" value="1"/>
</dbReference>
<feature type="compositionally biased region" description="Low complexity" evidence="1">
    <location>
        <begin position="741"/>
        <end position="752"/>
    </location>
</feature>
<dbReference type="PANTHER" id="PTHR39666:SF1">
    <property type="entry name" value="NUCLEAR PORE COMPLEX NUP2_50_61 DOMAIN-CONTAINING PROTEIN"/>
    <property type="match status" value="1"/>
</dbReference>
<evidence type="ECO:0000259" key="2">
    <source>
        <dbReference type="PROSITE" id="PS50013"/>
    </source>
</evidence>
<feature type="compositionally biased region" description="Acidic residues" evidence="1">
    <location>
        <begin position="1229"/>
        <end position="1239"/>
    </location>
</feature>
<dbReference type="PANTHER" id="PTHR39666">
    <property type="entry name" value="RANBP2-TYPE DOMAIN-CONTAINING PROTEIN"/>
    <property type="match status" value="1"/>
</dbReference>
<dbReference type="InterPro" id="IPR023780">
    <property type="entry name" value="Chromo_domain"/>
</dbReference>
<proteinExistence type="predicted"/>
<dbReference type="Gene3D" id="2.40.50.40">
    <property type="match status" value="1"/>
</dbReference>
<evidence type="ECO:0000313" key="3">
    <source>
        <dbReference type="EMBL" id="CAE8645064.1"/>
    </source>
</evidence>
<dbReference type="InterPro" id="IPR000953">
    <property type="entry name" value="Chromo/chromo_shadow_dom"/>
</dbReference>
<dbReference type="InterPro" id="IPR016197">
    <property type="entry name" value="Chromo-like_dom_sf"/>
</dbReference>
<feature type="compositionally biased region" description="Pro residues" evidence="1">
    <location>
        <begin position="1409"/>
        <end position="1422"/>
    </location>
</feature>
<dbReference type="GO" id="GO:0003723">
    <property type="term" value="F:RNA binding"/>
    <property type="evidence" value="ECO:0007669"/>
    <property type="project" value="InterPro"/>
</dbReference>
<protein>
    <recommendedName>
        <fullName evidence="2">Chromo domain-containing protein</fullName>
    </recommendedName>
</protein>
<feature type="compositionally biased region" description="Acidic residues" evidence="1">
    <location>
        <begin position="2020"/>
        <end position="2047"/>
    </location>
</feature>
<comment type="caution">
    <text evidence="3">The sequence shown here is derived from an EMBL/GenBank/DDBJ whole genome shotgun (WGS) entry which is preliminary data.</text>
</comment>
<dbReference type="Pfam" id="PF00385">
    <property type="entry name" value="Chromo"/>
    <property type="match status" value="1"/>
</dbReference>
<dbReference type="InterPro" id="IPR036612">
    <property type="entry name" value="KH_dom_type_1_sf"/>
</dbReference>
<evidence type="ECO:0000256" key="1">
    <source>
        <dbReference type="SAM" id="MobiDB-lite"/>
    </source>
</evidence>
<feature type="region of interest" description="Disordered" evidence="1">
    <location>
        <begin position="1196"/>
        <end position="1239"/>
    </location>
</feature>
<feature type="compositionally biased region" description="Basic and acidic residues" evidence="1">
    <location>
        <begin position="72"/>
        <end position="81"/>
    </location>
</feature>
<dbReference type="SUPFAM" id="SSF54791">
    <property type="entry name" value="Eukaryotic type KH-domain (KH-domain type I)"/>
    <property type="match status" value="1"/>
</dbReference>
<dbReference type="SUPFAM" id="SSF54160">
    <property type="entry name" value="Chromo domain-like"/>
    <property type="match status" value="1"/>
</dbReference>
<sequence length="2075" mass="226536">MAEEEEVFEVEDLLDFKTTDGRDLYLVKWKGFGETSWEPDENIGQELADLKRGARAKAAGGDEDGDKRKRKQGGEKEEKAGKKEKKDKKDKKKRRRGGSSEEKRRRRDSGSDSDGDEKPQFPPGMMPPGMMHPGMMPPGMMPPGMMPGMHGMPPPGMPGMPFPFPPDMHHGMMPPGMDGKGMHPGMMGKGMPGKGPMPPFGPPGFPPPGFGPPPFGPPGFPMPPFDHMGKGMMPPPGFKGGPPPMMMKGMGLKGIGKGPGFMGGPLVSAANQQAQDMQRFAVERKRRLRDFVGALRGQLAKDPESLPAEQRQHAKELEEALGLDLDGSQLPVLSPTELVLVEGLAMLWLFNPSGPDEKDRQMLLNLSRLLKVSGSRARQLLIKALKEAWPRSSTTPSTEAAQLFSSLAAVLPKMQPGSLTGGEAGGGFAALAAGMTGMEPQHPDQWRELITQIYAQYNPAKLADVPALLTKYAGRERTLYLGICEKYKIPATFQLQQPGFGGAPPQAFDEKKAKKYRDLICEIYKEHNPSKLNDVDALLLKYRGREELVYKGICEKYSVEPKLSKKEKKDKEKEDEKTTVEKFKTLISEVYAEHNKEKLSEMDDLMVKYKGKEKTLYLAVCHKYNMEPKLPGGSKKKDKKDDAEKAERLAKVKPLICEVYQEHNPSKIDGVDQLLAKYKGKEEQLYFSICEKYKVEPKIPKPDTGAPAAAPGAESDAAAAASKEGGEGVEVPKEAGKDGEAAAAAPADAAAADGEKAGGAADEADVKPADADAKEAVPAVPAVPAGVQAAAAAAAATAKLKGLAGLRAGVASARGKGPVALKNAFADLIREVYKDHNPTKLETVDHLLEKYLGQEQDLYLTICKKYKVTPKDPEGLGDLEWMFNAQESLPRLLQCLVGTVVLHTAGLNEEDSKNLALWEDVRPRAPLCSLSHRFELGSLGSEQLEALAKGLHGDDSSRWTSLLGRCLGTEVKGPATAYQIATKAGAADNSSPDALTVAGDSVSAKGRRPFDSAVVHITDALTRAVRDCLDAESDDENTDGRDHERWQLPWSCEELSHVAAENGSGVKKEVGVEYRRGCWSPRKHTPMHAHSSNHSLCGPDVEGRLPESWRELADKLWLGILTLTWGVDVPLETVVVVQATGGHESAPAGASVVVTAPSLAELEQANRKLSPLLARVLSGMRANAVFAMHVLSMPQHRQPGRRAVPPGLVPSTRDGIDERDGAVSSDSSDAGDDDMELDEDIMSDAEPNESYRPLRLTRTKVRDAYLQGLLCLNCDAADHKHQDCTFRKKVCWNCHGNHPGNDCPTRCRFCRERHDYPLLECIKRICRRVNDWKKSKCSQEQRNVLATLEQLMIKLEGFEDSDLAKHNREVQALVKSLNEQGTLFPVDMQDVALSILDMKAPTRQMLEPAIPPPPPGAPPKPYVAPKLPKDPPPPMPENKYPWSEKIFLDELLAQGMYGSNVLSRIIGRGGMHHRRMESESGARVFFRGLGVSGRDMELTDPIDCRLHISVKGEVPQQGRSVRRIIKEIIAELDQELTERGEAGPALDNPRNPDAHPFGFMLPKGSGPESGEPLKFKFPEEDGQALNDMLVWLKSAKLPLELDSDTQWRTTLQVTPAEQPLPDDAPEEAEVVAQAFGKLISEWHHPSPYWFEEHDLRPTGMWSSLTAGEEGEGPGAIALQQSQGVRLSAAAVDHFSTLLEKSQLSFVPKAIIVEVLSRLRGVVRRQVEDEQLLLYLSYPWAWFAESMGRGLKLPYSREQVHSMLVDLGRVGGKPTESQVSPPFRGFSIEWLPIKAGSTRPDGSAQLAMSAPAAAVAQVGQQALPPMPANFAQAPLGLQGLPPIPQQMQQQYMPQATPMQTPVPPPVTPTPPTASSAPRGFCKYWLPDLAFTSRQDLRELIAGPGGAHFAHVLRKYPSVDLRVDGQSSLAAPPAHRMHVCMSSEDSEIFEAASTDVLDLIETVCDMVGEELGLGEDQVEGLIREIRAEKYFEAHGIRTQLPPTRPGAAPTPQTPAPATAEAADFEFVDEDMEMDDDDEGDDADTEDEDARTEASDAMSDITEDEGGDRPKGTVFDDI</sequence>
<dbReference type="SMART" id="SM00298">
    <property type="entry name" value="CHROMO"/>
    <property type="match status" value="1"/>
</dbReference>
<accession>A0A813I5P8</accession>